<keyword evidence="10" id="KW-1185">Reference proteome</keyword>
<evidence type="ECO:0000256" key="4">
    <source>
        <dbReference type="ARBA" id="ARBA00023139"/>
    </source>
</evidence>
<gene>
    <name evidence="6 9" type="primary">lpqB</name>
    <name evidence="9" type="ORF">KV110_34130</name>
</gene>
<dbReference type="SMART" id="SM00909">
    <property type="entry name" value="Germane"/>
    <property type="match status" value="1"/>
</dbReference>
<dbReference type="InterPro" id="IPR019606">
    <property type="entry name" value="GerMN"/>
</dbReference>
<keyword evidence="3 6" id="KW-0472">Membrane</keyword>
<protein>
    <recommendedName>
        <fullName evidence="6">Lipoprotein LpqB</fullName>
    </recommendedName>
</protein>
<dbReference type="HAMAP" id="MF_01373">
    <property type="entry name" value="LpqB_lipoprot"/>
    <property type="match status" value="1"/>
</dbReference>
<evidence type="ECO:0000256" key="3">
    <source>
        <dbReference type="ARBA" id="ARBA00023136"/>
    </source>
</evidence>
<evidence type="ECO:0000313" key="10">
    <source>
        <dbReference type="Proteomes" id="UP000694257"/>
    </source>
</evidence>
<feature type="region of interest" description="Disordered" evidence="7">
    <location>
        <begin position="37"/>
        <end position="60"/>
    </location>
</feature>
<keyword evidence="1 6" id="KW-1003">Cell membrane</keyword>
<sequence length="606" mass="63448">MAMRTGSAKMRRLFAFGAAAVAVLVVLSGCASLPESSAPQALGTINREPTSEGPPPPIAGRDPDLLLRDFMLATADPTNRHLAARQYMTPSAAAHWNDAAGITIVEKPDTLRESRSGDKATYRVRARKVGELSADGAYRATADPLENKIEMTKVNGEWRIDELPDGVVMDSIAFGKMYRRYVLYFVDPTGGSVVPDLRWISVPKVQLTQRLLAMLGEGTQPALAPVLRNELAAPVALRGPITKANGDPDEVGVGLGGVKIDFAGASNLSPHDRELLAAQVVLTLAGADILGPYMLLADGKPLDERFASSGWSVADVQQFSPATIGRNQVGLHALRGGALVRVEENNGVITPTPGYFGAVNNLLSAAMSPDGQFVAAVADAGRPAPEQPRTLMVGTYGGNAIPVAEGGTITRPSWNVDGTAAWAVIDGERVIRVVNDRTTGTVSQQDVDTSELTSAASGSAFRPPITELRISRTGVRAALIADGKVYVAVVVSKPGGGYALTSPLPVGVDSSTAAVSVSWFGSDMLLIAREGNVDPVSTVSLDGSGGITRTSRNLTAPVRQVSASPEHQYAADSRAVLELTSNPDGGEPYWREVPGLGANAVPVLPG</sequence>
<dbReference type="InterPro" id="IPR023959">
    <property type="entry name" value="LpqB"/>
</dbReference>
<dbReference type="Pfam" id="PF10647">
    <property type="entry name" value="Gmad1"/>
    <property type="match status" value="1"/>
</dbReference>
<dbReference type="RefSeq" id="WP_218471266.1">
    <property type="nucleotide sequence ID" value="NZ_BAABJN010000006.1"/>
</dbReference>
<evidence type="ECO:0000259" key="8">
    <source>
        <dbReference type="SMART" id="SM00909"/>
    </source>
</evidence>
<evidence type="ECO:0000256" key="1">
    <source>
        <dbReference type="ARBA" id="ARBA00022475"/>
    </source>
</evidence>
<keyword evidence="2 6" id="KW-0732">Signal</keyword>
<dbReference type="PROSITE" id="PS51257">
    <property type="entry name" value="PROKAR_LIPOPROTEIN"/>
    <property type="match status" value="1"/>
</dbReference>
<evidence type="ECO:0000256" key="7">
    <source>
        <dbReference type="SAM" id="MobiDB-lite"/>
    </source>
</evidence>
<evidence type="ECO:0000256" key="5">
    <source>
        <dbReference type="ARBA" id="ARBA00023288"/>
    </source>
</evidence>
<keyword evidence="5 6" id="KW-0449">Lipoprotein</keyword>
<dbReference type="Pfam" id="PF25976">
    <property type="entry name" value="LpqB_N"/>
    <property type="match status" value="1"/>
</dbReference>
<accession>A0ABX8RQ17</accession>
<comment type="similarity">
    <text evidence="6">Belongs to the LpqB lipoprotein family.</text>
</comment>
<reference evidence="9 10" key="1">
    <citation type="submission" date="2021-07" db="EMBL/GenBank/DDBJ databases">
        <title>Whole Genome Sequence of Nocardia Iowensis.</title>
        <authorList>
            <person name="Lamm A."/>
            <person name="Collins-Fairclough A.M."/>
            <person name="Bunk B."/>
            <person name="Sproer C."/>
        </authorList>
    </citation>
    <scope>NUCLEOTIDE SEQUENCE [LARGE SCALE GENOMIC DNA]</scope>
    <source>
        <strain evidence="9 10">NRRL 5646</strain>
    </source>
</reference>
<dbReference type="NCBIfam" id="NF010141">
    <property type="entry name" value="PRK13616.1"/>
    <property type="match status" value="1"/>
</dbReference>
<comment type="subcellular location">
    <subcellularLocation>
        <location evidence="6">Cell membrane</location>
        <topology evidence="6">Lipid-anchor</topology>
    </subcellularLocation>
</comment>
<dbReference type="InterPro" id="IPR018910">
    <property type="entry name" value="LpqB_C"/>
</dbReference>
<dbReference type="Proteomes" id="UP000694257">
    <property type="component" value="Chromosome"/>
</dbReference>
<evidence type="ECO:0000256" key="6">
    <source>
        <dbReference type="HAMAP-Rule" id="MF_01373"/>
    </source>
</evidence>
<dbReference type="Pfam" id="PF10646">
    <property type="entry name" value="Germane"/>
    <property type="match status" value="1"/>
</dbReference>
<dbReference type="InterPro" id="IPR059026">
    <property type="entry name" value="LpqB_N"/>
</dbReference>
<feature type="domain" description="GerMN" evidence="8">
    <location>
        <begin position="208"/>
        <end position="306"/>
    </location>
</feature>
<name>A0ABX8RQ17_NOCIO</name>
<organism evidence="9 10">
    <name type="scientific">Nocardia iowensis</name>
    <dbReference type="NCBI Taxonomy" id="204891"/>
    <lineage>
        <taxon>Bacteria</taxon>
        <taxon>Bacillati</taxon>
        <taxon>Actinomycetota</taxon>
        <taxon>Actinomycetes</taxon>
        <taxon>Mycobacteriales</taxon>
        <taxon>Nocardiaceae</taxon>
        <taxon>Nocardia</taxon>
    </lineage>
</organism>
<dbReference type="EMBL" id="CP078145">
    <property type="protein sequence ID" value="QXN90395.1"/>
    <property type="molecule type" value="Genomic_DNA"/>
</dbReference>
<proteinExistence type="inferred from homology"/>
<evidence type="ECO:0000256" key="2">
    <source>
        <dbReference type="ARBA" id="ARBA00022729"/>
    </source>
</evidence>
<evidence type="ECO:0000313" key="9">
    <source>
        <dbReference type="EMBL" id="QXN90395.1"/>
    </source>
</evidence>
<keyword evidence="4 6" id="KW-0564">Palmitate</keyword>